<proteinExistence type="predicted"/>
<keyword evidence="2" id="KW-1185">Reference proteome</keyword>
<protein>
    <submittedName>
        <fullName evidence="1">Uncharacterized protein</fullName>
    </submittedName>
</protein>
<name>A0AAW1VCM2_9CUCU</name>
<dbReference type="Proteomes" id="UP001431783">
    <property type="component" value="Unassembled WGS sequence"/>
</dbReference>
<dbReference type="AlphaFoldDB" id="A0AAW1VCM2"/>
<comment type="caution">
    <text evidence="1">The sequence shown here is derived from an EMBL/GenBank/DDBJ whole genome shotgun (WGS) entry which is preliminary data.</text>
</comment>
<organism evidence="1 2">
    <name type="scientific">Henosepilachna vigintioctopunctata</name>
    <dbReference type="NCBI Taxonomy" id="420089"/>
    <lineage>
        <taxon>Eukaryota</taxon>
        <taxon>Metazoa</taxon>
        <taxon>Ecdysozoa</taxon>
        <taxon>Arthropoda</taxon>
        <taxon>Hexapoda</taxon>
        <taxon>Insecta</taxon>
        <taxon>Pterygota</taxon>
        <taxon>Neoptera</taxon>
        <taxon>Endopterygota</taxon>
        <taxon>Coleoptera</taxon>
        <taxon>Polyphaga</taxon>
        <taxon>Cucujiformia</taxon>
        <taxon>Coccinelloidea</taxon>
        <taxon>Coccinellidae</taxon>
        <taxon>Epilachninae</taxon>
        <taxon>Epilachnini</taxon>
        <taxon>Henosepilachna</taxon>
    </lineage>
</organism>
<reference evidence="1 2" key="1">
    <citation type="submission" date="2023-03" db="EMBL/GenBank/DDBJ databases">
        <title>Genome insight into feeding habits of ladybird beetles.</title>
        <authorList>
            <person name="Li H.-S."/>
            <person name="Huang Y.-H."/>
            <person name="Pang H."/>
        </authorList>
    </citation>
    <scope>NUCLEOTIDE SEQUENCE [LARGE SCALE GENOMIC DNA]</scope>
    <source>
        <strain evidence="1">SYSU_2023b</strain>
        <tissue evidence="1">Whole body</tissue>
    </source>
</reference>
<sequence length="102" mass="11450">MSNTQLRFNSTTIEIKYNIRLSDIVKSYVLLFQVAECSKNTYVQSSKDGTIIFSIFASKASKTSIAFNGNLIYENISVYCIPCIHHTCMTVFSVVKLSPIPL</sequence>
<evidence type="ECO:0000313" key="2">
    <source>
        <dbReference type="Proteomes" id="UP001431783"/>
    </source>
</evidence>
<accession>A0AAW1VCM2</accession>
<gene>
    <name evidence="1" type="ORF">WA026_008865</name>
</gene>
<evidence type="ECO:0000313" key="1">
    <source>
        <dbReference type="EMBL" id="KAK9890057.1"/>
    </source>
</evidence>
<dbReference type="EMBL" id="JARQZJ010000124">
    <property type="protein sequence ID" value="KAK9890057.1"/>
    <property type="molecule type" value="Genomic_DNA"/>
</dbReference>